<reference evidence="2" key="1">
    <citation type="submission" date="2020-10" db="EMBL/GenBank/DDBJ databases">
        <title>Unveiling of a novel bifunctional photoreceptor, Dualchrome1, isolated from a cosmopolitan green alga.</title>
        <authorList>
            <person name="Suzuki S."/>
            <person name="Kawachi M."/>
        </authorList>
    </citation>
    <scope>NUCLEOTIDE SEQUENCE</scope>
    <source>
        <strain evidence="2">NIES 2893</strain>
    </source>
</reference>
<keyword evidence="3" id="KW-1185">Reference proteome</keyword>
<protein>
    <submittedName>
        <fullName evidence="2">Uncharacterized protein</fullName>
    </submittedName>
</protein>
<proteinExistence type="predicted"/>
<evidence type="ECO:0000313" key="2">
    <source>
        <dbReference type="EMBL" id="GHP09343.1"/>
    </source>
</evidence>
<organism evidence="2 3">
    <name type="scientific">Pycnococcus provasolii</name>
    <dbReference type="NCBI Taxonomy" id="41880"/>
    <lineage>
        <taxon>Eukaryota</taxon>
        <taxon>Viridiplantae</taxon>
        <taxon>Chlorophyta</taxon>
        <taxon>Pseudoscourfieldiophyceae</taxon>
        <taxon>Pseudoscourfieldiales</taxon>
        <taxon>Pycnococcaceae</taxon>
        <taxon>Pycnococcus</taxon>
    </lineage>
</organism>
<accession>A0A830HRM5</accession>
<gene>
    <name evidence="2" type="ORF">PPROV_000807900</name>
</gene>
<sequence>MAIVNGRKKLDAAILLTAITGLEHNRTFFGMKLVQYAAAMCTDTSVQVQDAFDAFLLKQCGVGGRTGMFKLWKNTNTSMVPEHVVVPQHGYDAEYRIAIAALSAHSASKHADPHQRRRVRRGCEMVTCDGAKTRGGHDKEWCTAKPKESKDGIKARNPSWRGKRR</sequence>
<feature type="compositionally biased region" description="Basic and acidic residues" evidence="1">
    <location>
        <begin position="134"/>
        <end position="154"/>
    </location>
</feature>
<evidence type="ECO:0000256" key="1">
    <source>
        <dbReference type="SAM" id="MobiDB-lite"/>
    </source>
</evidence>
<dbReference type="EMBL" id="BNJQ01000024">
    <property type="protein sequence ID" value="GHP09343.1"/>
    <property type="molecule type" value="Genomic_DNA"/>
</dbReference>
<dbReference type="AlphaFoldDB" id="A0A830HRM5"/>
<dbReference type="Proteomes" id="UP000660262">
    <property type="component" value="Unassembled WGS sequence"/>
</dbReference>
<evidence type="ECO:0000313" key="3">
    <source>
        <dbReference type="Proteomes" id="UP000660262"/>
    </source>
</evidence>
<comment type="caution">
    <text evidence="2">The sequence shown here is derived from an EMBL/GenBank/DDBJ whole genome shotgun (WGS) entry which is preliminary data.</text>
</comment>
<feature type="region of interest" description="Disordered" evidence="1">
    <location>
        <begin position="134"/>
        <end position="165"/>
    </location>
</feature>
<name>A0A830HRM5_9CHLO</name>